<keyword evidence="2" id="KW-1185">Reference proteome</keyword>
<comment type="caution">
    <text evidence="1">The sequence shown here is derived from an EMBL/GenBank/DDBJ whole genome shotgun (WGS) entry which is preliminary data.</text>
</comment>
<evidence type="ECO:0000313" key="1">
    <source>
        <dbReference type="EMBL" id="KAG5584246.1"/>
    </source>
</evidence>
<reference evidence="1 2" key="1">
    <citation type="submission" date="2020-09" db="EMBL/GenBank/DDBJ databases">
        <title>De no assembly of potato wild relative species, Solanum commersonii.</title>
        <authorList>
            <person name="Cho K."/>
        </authorList>
    </citation>
    <scope>NUCLEOTIDE SEQUENCE [LARGE SCALE GENOMIC DNA]</scope>
    <source>
        <strain evidence="1">LZ3.2</strain>
        <tissue evidence="1">Leaf</tissue>
    </source>
</reference>
<sequence>MAEKETLGHQKILMAKTDDEDDIYSTFPKRCASLNKKASDMIGKYDIDSIMRREVKEKLWNKKRSITTSIVGIDLEI</sequence>
<accession>A0A9J5XAE4</accession>
<proteinExistence type="predicted"/>
<name>A0A9J5XAE4_SOLCO</name>
<gene>
    <name evidence="1" type="ORF">H5410_044680</name>
</gene>
<dbReference type="AlphaFoldDB" id="A0A9J5XAE4"/>
<dbReference type="EMBL" id="JACXVP010000009">
    <property type="protein sequence ID" value="KAG5584246.1"/>
    <property type="molecule type" value="Genomic_DNA"/>
</dbReference>
<dbReference type="Proteomes" id="UP000824120">
    <property type="component" value="Chromosome 9"/>
</dbReference>
<evidence type="ECO:0000313" key="2">
    <source>
        <dbReference type="Proteomes" id="UP000824120"/>
    </source>
</evidence>
<organism evidence="1 2">
    <name type="scientific">Solanum commersonii</name>
    <name type="common">Commerson's wild potato</name>
    <name type="synonym">Commerson's nightshade</name>
    <dbReference type="NCBI Taxonomy" id="4109"/>
    <lineage>
        <taxon>Eukaryota</taxon>
        <taxon>Viridiplantae</taxon>
        <taxon>Streptophyta</taxon>
        <taxon>Embryophyta</taxon>
        <taxon>Tracheophyta</taxon>
        <taxon>Spermatophyta</taxon>
        <taxon>Magnoliopsida</taxon>
        <taxon>eudicotyledons</taxon>
        <taxon>Gunneridae</taxon>
        <taxon>Pentapetalae</taxon>
        <taxon>asterids</taxon>
        <taxon>lamiids</taxon>
        <taxon>Solanales</taxon>
        <taxon>Solanaceae</taxon>
        <taxon>Solanoideae</taxon>
        <taxon>Solaneae</taxon>
        <taxon>Solanum</taxon>
    </lineage>
</organism>
<protein>
    <submittedName>
        <fullName evidence="1">Uncharacterized protein</fullName>
    </submittedName>
</protein>